<protein>
    <submittedName>
        <fullName evidence="4">Thymidylate synthase</fullName>
    </submittedName>
</protein>
<feature type="domain" description="UPF0029" evidence="3">
    <location>
        <begin position="138"/>
        <end position="193"/>
    </location>
</feature>
<name>A0A0A0IGC0_CLOBO</name>
<dbReference type="PANTHER" id="PTHR16301:SF20">
    <property type="entry name" value="IMPACT FAMILY MEMBER YIGZ"/>
    <property type="match status" value="1"/>
</dbReference>
<dbReference type="GO" id="GO:0006446">
    <property type="term" value="P:regulation of translational initiation"/>
    <property type="evidence" value="ECO:0007669"/>
    <property type="project" value="TreeGrafter"/>
</dbReference>
<dbReference type="InterPro" id="IPR035647">
    <property type="entry name" value="EFG_III/V"/>
</dbReference>
<dbReference type="EMBL" id="JDRY01000037">
    <property type="protein sequence ID" value="KGM99271.1"/>
    <property type="molecule type" value="Genomic_DNA"/>
</dbReference>
<dbReference type="Pfam" id="PF09186">
    <property type="entry name" value="DUF1949"/>
    <property type="match status" value="1"/>
</dbReference>
<dbReference type="InterPro" id="IPR001498">
    <property type="entry name" value="Impact_N"/>
</dbReference>
<sequence length="218" mass="24777">MSYFTIKDESREEFEEKKSVFIGHAKRVHTEEEAREFIDKIKVEFKDARHNVYAYIIGENMGIQRYTDDGEPQGTAGVPVLDVIKKNGITDVAIVVTRYFGGILLGTGGLVRAYSKAAAMAIDKSGIVEKVKGLPLHINLDYDLLGKVQYVCGQNLWHIEDTEYTDKVSIRILTETSSCENIKNKVTEVTSGKAEFIEGEEKYYFKLENRLYEDEDEN</sequence>
<reference evidence="4 5" key="1">
    <citation type="submission" date="2014-01" db="EMBL/GenBank/DDBJ databases">
        <title>Plasmidome dynamics in the species complex Clostridium novyi sensu lato converts strains of independent lineages into distinctly different pathogens.</title>
        <authorList>
            <person name="Skarin H."/>
            <person name="Segerman B."/>
        </authorList>
    </citation>
    <scope>NUCLEOTIDE SEQUENCE [LARGE SCALE GENOMIC DNA]</scope>
    <source>
        <strain evidence="4 5">DC5</strain>
    </source>
</reference>
<evidence type="ECO:0000313" key="4">
    <source>
        <dbReference type="EMBL" id="KGM99271.1"/>
    </source>
</evidence>
<evidence type="ECO:0000313" key="5">
    <source>
        <dbReference type="Proteomes" id="UP000030014"/>
    </source>
</evidence>
<dbReference type="SUPFAM" id="SSF54211">
    <property type="entry name" value="Ribosomal protein S5 domain 2-like"/>
    <property type="match status" value="1"/>
</dbReference>
<dbReference type="AlphaFoldDB" id="A0A0A0IGC0"/>
<dbReference type="RefSeq" id="WP_039258650.1">
    <property type="nucleotide sequence ID" value="NZ_JDRY01000037.1"/>
</dbReference>
<dbReference type="SUPFAM" id="SSF54980">
    <property type="entry name" value="EF-G C-terminal domain-like"/>
    <property type="match status" value="1"/>
</dbReference>
<evidence type="ECO:0000256" key="1">
    <source>
        <dbReference type="ARBA" id="ARBA00007665"/>
    </source>
</evidence>
<dbReference type="Gene3D" id="3.30.230.30">
    <property type="entry name" value="Impact, N-terminal domain"/>
    <property type="match status" value="1"/>
</dbReference>
<dbReference type="Gene3D" id="3.30.70.240">
    <property type="match status" value="1"/>
</dbReference>
<accession>A0A0A0IGC0</accession>
<dbReference type="InterPro" id="IPR020569">
    <property type="entry name" value="UPF0029_Impact_CS"/>
</dbReference>
<evidence type="ECO:0000259" key="2">
    <source>
        <dbReference type="Pfam" id="PF01205"/>
    </source>
</evidence>
<dbReference type="PANTHER" id="PTHR16301">
    <property type="entry name" value="IMPACT-RELATED"/>
    <property type="match status" value="1"/>
</dbReference>
<dbReference type="InterPro" id="IPR015269">
    <property type="entry name" value="UPF0029_Impact_C"/>
</dbReference>
<dbReference type="NCBIfam" id="TIGR00257">
    <property type="entry name" value="IMPACT_YIGZ"/>
    <property type="match status" value="1"/>
</dbReference>
<evidence type="ECO:0000259" key="3">
    <source>
        <dbReference type="Pfam" id="PF09186"/>
    </source>
</evidence>
<dbReference type="InterPro" id="IPR020568">
    <property type="entry name" value="Ribosomal_Su5_D2-typ_SF"/>
</dbReference>
<comment type="similarity">
    <text evidence="1">Belongs to the IMPACT family.</text>
</comment>
<dbReference type="Pfam" id="PF01205">
    <property type="entry name" value="Impact_N"/>
    <property type="match status" value="1"/>
</dbReference>
<feature type="domain" description="Impact N-terminal" evidence="2">
    <location>
        <begin position="17"/>
        <end position="122"/>
    </location>
</feature>
<dbReference type="PROSITE" id="PS00910">
    <property type="entry name" value="UPF0029"/>
    <property type="match status" value="1"/>
</dbReference>
<dbReference type="InterPro" id="IPR023582">
    <property type="entry name" value="Impact"/>
</dbReference>
<organism evidence="4 5">
    <name type="scientific">Clostridium botulinum C/D str. DC5</name>
    <dbReference type="NCBI Taxonomy" id="1443128"/>
    <lineage>
        <taxon>Bacteria</taxon>
        <taxon>Bacillati</taxon>
        <taxon>Bacillota</taxon>
        <taxon>Clostridia</taxon>
        <taxon>Eubacteriales</taxon>
        <taxon>Clostridiaceae</taxon>
        <taxon>Clostridium</taxon>
    </lineage>
</organism>
<dbReference type="Proteomes" id="UP000030014">
    <property type="component" value="Unassembled WGS sequence"/>
</dbReference>
<gene>
    <name evidence="4" type="ORF">Z955_08235</name>
</gene>
<proteinExistence type="inferred from homology"/>
<dbReference type="InterPro" id="IPR036956">
    <property type="entry name" value="Impact_N_sf"/>
</dbReference>
<comment type="caution">
    <text evidence="4">The sequence shown here is derived from an EMBL/GenBank/DDBJ whole genome shotgun (WGS) entry which is preliminary data.</text>
</comment>
<dbReference type="InterPro" id="IPR015796">
    <property type="entry name" value="Impact_YigZ-like"/>
</dbReference>
<dbReference type="GO" id="GO:0005737">
    <property type="term" value="C:cytoplasm"/>
    <property type="evidence" value="ECO:0007669"/>
    <property type="project" value="TreeGrafter"/>
</dbReference>